<gene>
    <name evidence="1" type="ordered locus">MXAN_1787</name>
</gene>
<dbReference type="EMBL" id="CP000113">
    <property type="protein sequence ID" value="ABF89554.1"/>
    <property type="molecule type" value="Genomic_DNA"/>
</dbReference>
<dbReference type="HOGENOM" id="CLU_2274336_0_0_7"/>
<keyword evidence="2" id="KW-1185">Reference proteome</keyword>
<dbReference type="KEGG" id="mxa:MXAN_1787"/>
<sequence length="102" mass="12368">METRRANRSAHFIEQWARLAQWLKLWPWCRREHQCPRGNLVADADEMAQPLLRKTYCCPWQTSYAERVIGSIRRELLDHVVILNEAHARRLLREYKRYYNAS</sequence>
<organism evidence="1 2">
    <name type="scientific">Myxococcus xanthus (strain DK1622)</name>
    <dbReference type="NCBI Taxonomy" id="246197"/>
    <lineage>
        <taxon>Bacteria</taxon>
        <taxon>Pseudomonadati</taxon>
        <taxon>Myxococcota</taxon>
        <taxon>Myxococcia</taxon>
        <taxon>Myxococcales</taxon>
        <taxon>Cystobacterineae</taxon>
        <taxon>Myxococcaceae</taxon>
        <taxon>Myxococcus</taxon>
    </lineage>
</organism>
<evidence type="ECO:0000313" key="2">
    <source>
        <dbReference type="Proteomes" id="UP000002402"/>
    </source>
</evidence>
<name>Q1DBD8_MYXXD</name>
<dbReference type="Proteomes" id="UP000002402">
    <property type="component" value="Chromosome"/>
</dbReference>
<evidence type="ECO:0000313" key="1">
    <source>
        <dbReference type="EMBL" id="ABF89554.1"/>
    </source>
</evidence>
<dbReference type="AlphaFoldDB" id="Q1DBD8"/>
<accession>Q1DBD8</accession>
<dbReference type="eggNOG" id="COG2801">
    <property type="taxonomic scope" value="Bacteria"/>
</dbReference>
<proteinExistence type="predicted"/>
<dbReference type="STRING" id="246197.MXAN_1787"/>
<reference evidence="1 2" key="1">
    <citation type="journal article" date="2006" name="Proc. Natl. Acad. Sci. U.S.A.">
        <title>Evolution of sensory complexity recorded in a myxobacterial genome.</title>
        <authorList>
            <person name="Goldman B.S."/>
            <person name="Nierman W.C."/>
            <person name="Kaiser D."/>
            <person name="Slater S.C."/>
            <person name="Durkin A.S."/>
            <person name="Eisen J.A."/>
            <person name="Ronning C.M."/>
            <person name="Barbazuk W.B."/>
            <person name="Blanchard M."/>
            <person name="Field C."/>
            <person name="Halling C."/>
            <person name="Hinkle G."/>
            <person name="Iartchuk O."/>
            <person name="Kim H.S."/>
            <person name="Mackenzie C."/>
            <person name="Madupu R."/>
            <person name="Miller N."/>
            <person name="Shvartsbeyn A."/>
            <person name="Sullivan S.A."/>
            <person name="Vaudin M."/>
            <person name="Wiegand R."/>
            <person name="Kaplan H.B."/>
        </authorList>
    </citation>
    <scope>NUCLEOTIDE SEQUENCE [LARGE SCALE GENOMIC DNA]</scope>
    <source>
        <strain evidence="2">DK1622</strain>
    </source>
</reference>
<protein>
    <submittedName>
        <fullName evidence="1">Transposase</fullName>
    </submittedName>
</protein>
<dbReference type="EnsemblBacteria" id="ABF89554">
    <property type="protein sequence ID" value="ABF89554"/>
    <property type="gene ID" value="MXAN_1787"/>
</dbReference>